<feature type="domain" description="Glycosyltransferase 2-like" evidence="1">
    <location>
        <begin position="4"/>
        <end position="160"/>
    </location>
</feature>
<keyword evidence="3" id="KW-1185">Reference proteome</keyword>
<accession>A0ABX8LHN5</accession>
<dbReference type="EMBL" id="CP077683">
    <property type="protein sequence ID" value="QXE91548.1"/>
    <property type="molecule type" value="Genomic_DNA"/>
</dbReference>
<dbReference type="Pfam" id="PF00535">
    <property type="entry name" value="Glycos_transf_2"/>
    <property type="match status" value="1"/>
</dbReference>
<protein>
    <submittedName>
        <fullName evidence="2">Glycosyltransferase</fullName>
    </submittedName>
</protein>
<dbReference type="RefSeq" id="WP_217288129.1">
    <property type="nucleotide sequence ID" value="NZ_CP077683.1"/>
</dbReference>
<dbReference type="PANTHER" id="PTHR22916">
    <property type="entry name" value="GLYCOSYLTRANSFERASE"/>
    <property type="match status" value="1"/>
</dbReference>
<gene>
    <name evidence="2" type="ORF">KP001_03095</name>
</gene>
<dbReference type="PANTHER" id="PTHR22916:SF3">
    <property type="entry name" value="UDP-GLCNAC:BETAGAL BETA-1,3-N-ACETYLGLUCOSAMINYLTRANSFERASE-LIKE PROTEIN 1"/>
    <property type="match status" value="1"/>
</dbReference>
<evidence type="ECO:0000259" key="1">
    <source>
        <dbReference type="Pfam" id="PF00535"/>
    </source>
</evidence>
<dbReference type="Proteomes" id="UP000683559">
    <property type="component" value="Chromosome"/>
</dbReference>
<reference evidence="2 3" key="1">
    <citation type="submission" date="2021-06" db="EMBL/GenBank/DDBJ databases">
        <title>Gemonas diversity in paddy soil.</title>
        <authorList>
            <person name="Liu G."/>
        </authorList>
    </citation>
    <scope>NUCLEOTIDE SEQUENCE [LARGE SCALE GENOMIC DNA]</scope>
    <source>
        <strain evidence="2 3">RG2</strain>
    </source>
</reference>
<sequence>MKISIITVVYNNRKYIADCIRSVSGQTHKDIEYIVVDGGSKDGTVDVIREHESAITNWTSERDSGIYDAMNKGVSRATGEVVGLLNADDVYYDDSVLATVADVMQDHTVDACYADLTYVDSDDLDKTVRFWRSEQYKPGYFRKGWVPAHPTFFVRRRVYQKYGLFDLDYRLAADFELMARFLERHQVKGVYIPRIFVKMRVGGATNKSVSNIVKQNVEIVRACKKNGIDMSLVSFARNKVVDRLRQFLVKPC</sequence>
<organism evidence="2 3">
    <name type="scientific">Geomonas subterranea</name>
    <dbReference type="NCBI Taxonomy" id="2847989"/>
    <lineage>
        <taxon>Bacteria</taxon>
        <taxon>Pseudomonadati</taxon>
        <taxon>Thermodesulfobacteriota</taxon>
        <taxon>Desulfuromonadia</taxon>
        <taxon>Geobacterales</taxon>
        <taxon>Geobacteraceae</taxon>
        <taxon>Geomonas</taxon>
    </lineage>
</organism>
<dbReference type="CDD" id="cd06433">
    <property type="entry name" value="GT_2_WfgS_like"/>
    <property type="match status" value="1"/>
</dbReference>
<evidence type="ECO:0000313" key="2">
    <source>
        <dbReference type="EMBL" id="QXE91548.1"/>
    </source>
</evidence>
<evidence type="ECO:0000313" key="3">
    <source>
        <dbReference type="Proteomes" id="UP000683559"/>
    </source>
</evidence>
<dbReference type="InterPro" id="IPR001173">
    <property type="entry name" value="Glyco_trans_2-like"/>
</dbReference>
<name>A0ABX8LHN5_9BACT</name>
<proteinExistence type="predicted"/>